<dbReference type="RefSeq" id="WP_076571791.1">
    <property type="nucleotide sequence ID" value="NZ_FTOK01000006.1"/>
</dbReference>
<protein>
    <submittedName>
        <fullName evidence="1">EcsC protein family protein</fullName>
    </submittedName>
</protein>
<accession>A0ABY1KVF5</accession>
<evidence type="ECO:0000313" key="2">
    <source>
        <dbReference type="Proteomes" id="UP000199777"/>
    </source>
</evidence>
<evidence type="ECO:0000313" key="1">
    <source>
        <dbReference type="EMBL" id="SIS83069.1"/>
    </source>
</evidence>
<keyword evidence="2" id="KW-1185">Reference proteome</keyword>
<gene>
    <name evidence="1" type="ORF">SAMN05421758_106230</name>
</gene>
<dbReference type="Pfam" id="PF12787">
    <property type="entry name" value="EcsC"/>
    <property type="match status" value="1"/>
</dbReference>
<dbReference type="PANTHER" id="PTHR41260:SF1">
    <property type="entry name" value="PROTEIN ECSC"/>
    <property type="match status" value="1"/>
</dbReference>
<sequence>MGNNELTQGKIMQLLDWSYEKAMNGLPGTLDAYELAENYLRKHSSVQKSVDSLIRAQNAKAATSGFLTGLGGLITLPVAVPANISSVIYVQMRMVAAIAVIGGYDLKDDQVRTLVYVSLTGNSAVDILKQTGVNLSKKVAVSAIKKIPGTMITKINQKVGFRLLTKFGEKGVINLVKVVPVAGGVVGGAVDLGSTLIVGKAAKKIFIYDRNLHL</sequence>
<comment type="caution">
    <text evidence="1">The sequence shown here is derived from an EMBL/GenBank/DDBJ whole genome shotgun (WGS) entry which is preliminary data.</text>
</comment>
<dbReference type="PANTHER" id="PTHR41260">
    <property type="entry name" value="PROTEIN ECSC"/>
    <property type="match status" value="1"/>
</dbReference>
<name>A0ABY1KVF5_9BACI</name>
<reference evidence="1 2" key="1">
    <citation type="submission" date="2017-01" db="EMBL/GenBank/DDBJ databases">
        <authorList>
            <person name="Varghese N."/>
            <person name="Submissions S."/>
        </authorList>
    </citation>
    <scope>NUCLEOTIDE SEQUENCE [LARGE SCALE GENOMIC DNA]</scope>
    <source>
        <strain evidence="1 2">DSM 22782</strain>
    </source>
</reference>
<dbReference type="Proteomes" id="UP000199777">
    <property type="component" value="Unassembled WGS sequence"/>
</dbReference>
<organism evidence="1 2">
    <name type="scientific">Salimicrobium salexigens</name>
    <dbReference type="NCBI Taxonomy" id="908941"/>
    <lineage>
        <taxon>Bacteria</taxon>
        <taxon>Bacillati</taxon>
        <taxon>Bacillota</taxon>
        <taxon>Bacilli</taxon>
        <taxon>Bacillales</taxon>
        <taxon>Bacillaceae</taxon>
        <taxon>Salimicrobium</taxon>
    </lineage>
</organism>
<dbReference type="InterPro" id="IPR024787">
    <property type="entry name" value="EcsC"/>
</dbReference>
<dbReference type="EMBL" id="FTOK01000006">
    <property type="protein sequence ID" value="SIS83069.1"/>
    <property type="molecule type" value="Genomic_DNA"/>
</dbReference>
<proteinExistence type="predicted"/>